<dbReference type="EMBL" id="LN902841">
    <property type="protein sequence ID" value="CUT98565.1"/>
    <property type="molecule type" value="Genomic_DNA"/>
</dbReference>
<keyword evidence="2" id="KW-1185">Reference proteome</keyword>
<organism evidence="1 2">
    <name type="scientific">Echinococcus multilocularis</name>
    <name type="common">Fox tapeworm</name>
    <dbReference type="NCBI Taxonomy" id="6211"/>
    <lineage>
        <taxon>Eukaryota</taxon>
        <taxon>Metazoa</taxon>
        <taxon>Spiralia</taxon>
        <taxon>Lophotrochozoa</taxon>
        <taxon>Platyhelminthes</taxon>
        <taxon>Cestoda</taxon>
        <taxon>Eucestoda</taxon>
        <taxon>Cyclophyllidea</taxon>
        <taxon>Taeniidae</taxon>
        <taxon>Echinococcus</taxon>
    </lineage>
</organism>
<reference evidence="1" key="2">
    <citation type="submission" date="2015-11" db="EMBL/GenBank/DDBJ databases">
        <authorList>
            <person name="Zhang Y."/>
            <person name="Guo Z."/>
        </authorList>
    </citation>
    <scope>NUCLEOTIDE SEQUENCE</scope>
</reference>
<dbReference type="AlphaFoldDB" id="A0A0S4MJ26"/>
<sequence>MHCYIENVTRRPPLVMWQPIWLVSEEEMHLLRYAIDTYQGWRGWERAPQVLLDCMKMHGAYEMESQKMSKTVFSHPCETGEVVTQVSTIRVKVSRKSYGLFRNIIRVQIGWISMIINLTDLRKEDTMRMLEPKLSKFGTKHFCFGSFCYAFHRRITQFLMCAHNGIYA</sequence>
<name>A0A0S4MJ26_ECHMU</name>
<evidence type="ECO:0000313" key="2">
    <source>
        <dbReference type="Proteomes" id="UP000017246"/>
    </source>
</evidence>
<dbReference type="Proteomes" id="UP000017246">
    <property type="component" value="Unassembled WGS sequence"/>
</dbReference>
<proteinExistence type="predicted"/>
<protein>
    <submittedName>
        <fullName evidence="1">Alpha tocopherol transfer protein</fullName>
    </submittedName>
</protein>
<reference evidence="1" key="1">
    <citation type="journal article" date="2013" name="Nature">
        <title>The genomes of four tapeworm species reveal adaptations to parasitism.</title>
        <authorList>
            <person name="Tsai I.J."/>
            <person name="Zarowiecki M."/>
            <person name="Holroyd N."/>
            <person name="Garciarrubio A."/>
            <person name="Sanchez-Flores A."/>
            <person name="Brooks K.L."/>
            <person name="Tracey A."/>
            <person name="Bobes R.J."/>
            <person name="Fragoso G."/>
            <person name="Sciutto E."/>
            <person name="Aslett M."/>
            <person name="Beasley H."/>
            <person name="Bennett H.M."/>
            <person name="Cai J."/>
            <person name="Camicia F."/>
            <person name="Clark R."/>
            <person name="Cucher M."/>
            <person name="De Silva N."/>
            <person name="Day T.A."/>
            <person name="Deplazes P."/>
            <person name="Estrada K."/>
            <person name="Fernandez C."/>
            <person name="Holland P.W."/>
            <person name="Hou J."/>
            <person name="Hu S."/>
            <person name="Huckvale T."/>
            <person name="Hung S.S."/>
            <person name="Kamenetzky L."/>
            <person name="Keane J.A."/>
            <person name="Kiss F."/>
            <person name="Koziol U."/>
            <person name="Lambert O."/>
            <person name="Liu K."/>
            <person name="Luo X."/>
            <person name="Luo Y."/>
            <person name="Macchiaroli N."/>
            <person name="Nichol S."/>
            <person name="Paps J."/>
            <person name="Parkinson J."/>
            <person name="Pouchkina-Stantcheva N."/>
            <person name="Riddiford N."/>
            <person name="Rosenzvit M."/>
            <person name="Salinas G."/>
            <person name="Wasmuth J.D."/>
            <person name="Zamanian M."/>
            <person name="Zheng Y."/>
            <person name="Cai X."/>
            <person name="Soberon X."/>
            <person name="Olson P.D."/>
            <person name="Laclette J.P."/>
            <person name="Brehm K."/>
            <person name="Berriman M."/>
            <person name="Garciarrubio A."/>
            <person name="Bobes R.J."/>
            <person name="Fragoso G."/>
            <person name="Sanchez-Flores A."/>
            <person name="Estrada K."/>
            <person name="Cevallos M.A."/>
            <person name="Morett E."/>
            <person name="Gonzalez V."/>
            <person name="Portillo T."/>
            <person name="Ochoa-Leyva A."/>
            <person name="Jose M.V."/>
            <person name="Sciutto E."/>
            <person name="Landa A."/>
            <person name="Jimenez L."/>
            <person name="Valdes V."/>
            <person name="Carrero J.C."/>
            <person name="Larralde C."/>
            <person name="Morales-Montor J."/>
            <person name="Limon-Lason J."/>
            <person name="Soberon X."/>
            <person name="Laclette J.P."/>
        </authorList>
    </citation>
    <scope>NUCLEOTIDE SEQUENCE [LARGE SCALE GENOMIC DNA]</scope>
</reference>
<evidence type="ECO:0000313" key="1">
    <source>
        <dbReference type="EMBL" id="CUT98565.1"/>
    </source>
</evidence>
<accession>A0A0S4MJ26</accession>